<keyword evidence="6" id="KW-1185">Reference proteome</keyword>
<feature type="domain" description="Carboxylesterase type B" evidence="4">
    <location>
        <begin position="270"/>
        <end position="742"/>
    </location>
</feature>
<protein>
    <recommendedName>
        <fullName evidence="4">Carboxylesterase type B domain-containing protein</fullName>
    </recommendedName>
</protein>
<dbReference type="Pfam" id="PF11905">
    <property type="entry name" value="DUF3425"/>
    <property type="match status" value="1"/>
</dbReference>
<dbReference type="Pfam" id="PF00135">
    <property type="entry name" value="COesterase"/>
    <property type="match status" value="1"/>
</dbReference>
<dbReference type="PROSITE" id="PS00941">
    <property type="entry name" value="CARBOXYLESTERASE_B_2"/>
    <property type="match status" value="1"/>
</dbReference>
<dbReference type="Proteomes" id="UP001430848">
    <property type="component" value="Unassembled WGS sequence"/>
</dbReference>
<keyword evidence="2" id="KW-0378">Hydrolase</keyword>
<dbReference type="CDD" id="cd14688">
    <property type="entry name" value="bZIP_YAP"/>
    <property type="match status" value="1"/>
</dbReference>
<evidence type="ECO:0000259" key="4">
    <source>
        <dbReference type="Pfam" id="PF00135"/>
    </source>
</evidence>
<feature type="compositionally biased region" description="Low complexity" evidence="3">
    <location>
        <begin position="8"/>
        <end position="29"/>
    </location>
</feature>
<dbReference type="EMBL" id="JAKNSF020000019">
    <property type="protein sequence ID" value="KAK7732617.1"/>
    <property type="molecule type" value="Genomic_DNA"/>
</dbReference>
<proteinExistence type="inferred from homology"/>
<dbReference type="InterPro" id="IPR029058">
    <property type="entry name" value="AB_hydrolase_fold"/>
</dbReference>
<dbReference type="InterPro" id="IPR002018">
    <property type="entry name" value="CarbesteraseB"/>
</dbReference>
<evidence type="ECO:0000256" key="1">
    <source>
        <dbReference type="ARBA" id="ARBA00005964"/>
    </source>
</evidence>
<dbReference type="InterPro" id="IPR019826">
    <property type="entry name" value="Carboxylesterase_B_AS"/>
</dbReference>
<dbReference type="InterPro" id="IPR019819">
    <property type="entry name" value="Carboxylesterase_B_CS"/>
</dbReference>
<dbReference type="SUPFAM" id="SSF53474">
    <property type="entry name" value="alpha/beta-Hydrolases"/>
    <property type="match status" value="1"/>
</dbReference>
<dbReference type="Gene3D" id="3.40.50.1820">
    <property type="entry name" value="alpha/beta hydrolase"/>
    <property type="match status" value="1"/>
</dbReference>
<dbReference type="PANTHER" id="PTHR11559">
    <property type="entry name" value="CARBOXYLESTERASE"/>
    <property type="match status" value="1"/>
</dbReference>
<accession>A0ABR1PCJ9</accession>
<sequence>MNDDTEDSTASSSSAAIALAPMAQQAGASNPEDDWTGVTDPKERRRMQNRLAQRNWSLFSHFRKNRHPPNADPQQEPQVPDGIVIQLVRLVNEHLTPGRRCQLELPGAPGRLMQFAQQAYQDYTLAAPRPAALQTLVQLNVRVALARNAAALNIAIESLCADDTLSPFMYHGPPRLDEASLPPSLQPTALQRAVNHHPWIDLLPLPEVRDSILRICGTPEEDELNVDVVDFEESDREKPNLVIWGGHTDPWAWEATIPFLRKWGWLEAEGYYNFSNIRYAAPPVGDLRFRAPEPPAVDRTVIQDGSESRMCPQNYPPWMASIGWVPDYIHSGVIPNATTVAAPSSNTSLTSPRDPMQNEDCLFLDVIVPEGIFEKTGRGSRAPVLVWIYGGGYAVGSKTSGYDPRNLIRRSQTNSSDGVVFVALNYRLGAFGFLAGPTLQANGTANAGLYDQRLALEWVQEHIHLFGGDKDRVTVMGESAGAGSITHHLTAYGGTKPAPFQQAIIQSPAWTPMQSAAAQEQRVHDFLRFANVSSIAEARDLPTEQLMAANDAQIFASPYGSYGFGPSVDGDYVTQDPKVALSQGRFDTSVRIMVGQNSNEGLLFTAPVANDAQYLDFIRANFPTAGEDAISHIANNLYPSVFDGSMGYEDQIGRAALTMGEGIFVCNAFALNSAYGSHSSYLFNVFPGLHAQDVEHTFYNPGVAYPGLPLLTMWGDNETVAYVMQDYFTSFAAHGLPESQEDGLAAVPTYGGNATLTVLGNGGISVGADPAVNERCAWWQKAFAQ</sequence>
<name>A0ABR1PCJ9_DIAER</name>
<reference evidence="5 6" key="1">
    <citation type="submission" date="2024-02" db="EMBL/GenBank/DDBJ databases">
        <title>De novo assembly and annotation of 12 fungi associated with fruit tree decline syndrome in Ontario, Canada.</title>
        <authorList>
            <person name="Sulman M."/>
            <person name="Ellouze W."/>
            <person name="Ilyukhin E."/>
        </authorList>
    </citation>
    <scope>NUCLEOTIDE SEQUENCE [LARGE SCALE GENOMIC DNA]</scope>
    <source>
        <strain evidence="5 6">M169</strain>
    </source>
</reference>
<gene>
    <name evidence="5" type="ORF">SLS63_004872</name>
</gene>
<organism evidence="5 6">
    <name type="scientific">Diaporthe eres</name>
    <name type="common">Phomopsis oblonga</name>
    <dbReference type="NCBI Taxonomy" id="83184"/>
    <lineage>
        <taxon>Eukaryota</taxon>
        <taxon>Fungi</taxon>
        <taxon>Dikarya</taxon>
        <taxon>Ascomycota</taxon>
        <taxon>Pezizomycotina</taxon>
        <taxon>Sordariomycetes</taxon>
        <taxon>Sordariomycetidae</taxon>
        <taxon>Diaporthales</taxon>
        <taxon>Diaporthaceae</taxon>
        <taxon>Diaporthe</taxon>
        <taxon>Diaporthe eres species complex</taxon>
    </lineage>
</organism>
<evidence type="ECO:0000256" key="2">
    <source>
        <dbReference type="ARBA" id="ARBA00022801"/>
    </source>
</evidence>
<comment type="caution">
    <text evidence="5">The sequence shown here is derived from an EMBL/GenBank/DDBJ whole genome shotgun (WGS) entry which is preliminary data.</text>
</comment>
<evidence type="ECO:0000313" key="5">
    <source>
        <dbReference type="EMBL" id="KAK7732617.1"/>
    </source>
</evidence>
<dbReference type="PROSITE" id="PS00122">
    <property type="entry name" value="CARBOXYLESTERASE_B_1"/>
    <property type="match status" value="1"/>
</dbReference>
<dbReference type="InterPro" id="IPR050309">
    <property type="entry name" value="Type-B_Carboxylest/Lipase"/>
</dbReference>
<dbReference type="InterPro" id="IPR021833">
    <property type="entry name" value="DUF3425"/>
</dbReference>
<feature type="region of interest" description="Disordered" evidence="3">
    <location>
        <begin position="1"/>
        <end position="45"/>
    </location>
</feature>
<evidence type="ECO:0000256" key="3">
    <source>
        <dbReference type="SAM" id="MobiDB-lite"/>
    </source>
</evidence>
<comment type="similarity">
    <text evidence="1">Belongs to the type-B carboxylesterase/lipase family.</text>
</comment>
<evidence type="ECO:0000313" key="6">
    <source>
        <dbReference type="Proteomes" id="UP001430848"/>
    </source>
</evidence>